<dbReference type="GO" id="GO:0005694">
    <property type="term" value="C:chromosome"/>
    <property type="evidence" value="ECO:0007669"/>
    <property type="project" value="InterPro"/>
</dbReference>
<feature type="region of interest" description="Disordered" evidence="11">
    <location>
        <begin position="1"/>
        <end position="158"/>
    </location>
</feature>
<dbReference type="InterPro" id="IPR013030">
    <property type="entry name" value="DNA_topo_DNA_db_N_dom2"/>
</dbReference>
<dbReference type="PANTHER" id="PTHR10290">
    <property type="entry name" value="DNA TOPOISOMERASE I"/>
    <property type="match status" value="1"/>
</dbReference>
<dbReference type="InterPro" id="IPR013034">
    <property type="entry name" value="DNA_topo_DNA_db_N_dom1"/>
</dbReference>
<keyword evidence="7" id="KW-0539">Nucleus</keyword>
<accession>A0A8H7BM34</accession>
<feature type="compositionally biased region" description="Acidic residues" evidence="11">
    <location>
        <begin position="45"/>
        <end position="54"/>
    </location>
</feature>
<dbReference type="OrthoDB" id="47179at2759"/>
<evidence type="ECO:0000256" key="5">
    <source>
        <dbReference type="ARBA" id="ARBA00023125"/>
    </source>
</evidence>
<comment type="caution">
    <text evidence="13">The sequence shown here is derived from an EMBL/GenBank/DDBJ whole genome shotgun (WGS) entry which is preliminary data.</text>
</comment>
<protein>
    <recommendedName>
        <fullName evidence="9">DNA topoisomerase I</fullName>
        <ecNumber evidence="9">5.6.2.1</ecNumber>
    </recommendedName>
    <alternativeName>
        <fullName evidence="9">DNA topoisomerase 1</fullName>
    </alternativeName>
</protein>
<dbReference type="GO" id="GO:0006265">
    <property type="term" value="P:DNA topological change"/>
    <property type="evidence" value="ECO:0007669"/>
    <property type="project" value="UniProtKB-UniRule"/>
</dbReference>
<dbReference type="CDD" id="cd00660">
    <property type="entry name" value="Topoisomer_IB_N"/>
    <property type="match status" value="1"/>
</dbReference>
<dbReference type="GO" id="GO:0003677">
    <property type="term" value="F:DNA binding"/>
    <property type="evidence" value="ECO:0007669"/>
    <property type="project" value="UniProtKB-UniRule"/>
</dbReference>
<feature type="active site" description="O-(3'-phospho-DNA)-tyrosine intermediate" evidence="8">
    <location>
        <position position="764"/>
    </location>
</feature>
<feature type="non-terminal residue" evidence="13">
    <location>
        <position position="1"/>
    </location>
</feature>
<evidence type="ECO:0000256" key="10">
    <source>
        <dbReference type="SAM" id="Coils"/>
    </source>
</evidence>
<dbReference type="InterPro" id="IPR011010">
    <property type="entry name" value="DNA_brk_join_enz"/>
</dbReference>
<organism evidence="13 14">
    <name type="scientific">Apophysomyces ossiformis</name>
    <dbReference type="NCBI Taxonomy" id="679940"/>
    <lineage>
        <taxon>Eukaryota</taxon>
        <taxon>Fungi</taxon>
        <taxon>Fungi incertae sedis</taxon>
        <taxon>Mucoromycota</taxon>
        <taxon>Mucoromycotina</taxon>
        <taxon>Mucoromycetes</taxon>
        <taxon>Mucorales</taxon>
        <taxon>Mucorineae</taxon>
        <taxon>Mucoraceae</taxon>
        <taxon>Apophysomyces</taxon>
    </lineage>
</organism>
<dbReference type="Gene3D" id="3.90.15.10">
    <property type="entry name" value="Topoisomerase I, Chain A, domain 3"/>
    <property type="match status" value="1"/>
</dbReference>
<dbReference type="EC" id="5.6.2.1" evidence="9"/>
<dbReference type="InterPro" id="IPR036202">
    <property type="entry name" value="TopoI_DNA-bd_euk_N_sf"/>
</dbReference>
<reference evidence="13" key="1">
    <citation type="submission" date="2020-01" db="EMBL/GenBank/DDBJ databases">
        <title>Genome Sequencing of Three Apophysomyces-Like Fungal Strains Confirms a Novel Fungal Genus in the Mucoromycota with divergent Burkholderia-like Endosymbiotic Bacteria.</title>
        <authorList>
            <person name="Stajich J.E."/>
            <person name="Macias A.M."/>
            <person name="Carter-House D."/>
            <person name="Lovett B."/>
            <person name="Kasson L.R."/>
            <person name="Berry K."/>
            <person name="Grigoriev I."/>
            <person name="Chang Y."/>
            <person name="Spatafora J."/>
            <person name="Kasson M.T."/>
        </authorList>
    </citation>
    <scope>NUCLEOTIDE SEQUENCE</scope>
    <source>
        <strain evidence="13">NRRL A-21654</strain>
    </source>
</reference>
<dbReference type="InterPro" id="IPR013500">
    <property type="entry name" value="TopoI_cat_euk"/>
</dbReference>
<dbReference type="Gene3D" id="1.10.10.41">
    <property type="entry name" value="Yeast DNA topoisomerase - domain 1"/>
    <property type="match status" value="1"/>
</dbReference>
<dbReference type="Pfam" id="PF01028">
    <property type="entry name" value="Topoisom_I"/>
    <property type="match status" value="1"/>
</dbReference>
<evidence type="ECO:0000256" key="9">
    <source>
        <dbReference type="RuleBase" id="RU365101"/>
    </source>
</evidence>
<sequence length="803" mass="93015">MSDSEDEMPLSQRVVQAKITSTTKKPAPIKEETPDPAYARTNAIIEDEDSDDEMPLSQRQNGRSSKRTVKEESDDDDDVPLWKKRKQAQKSDAKSKKETPKTKKKVKTEPMEIDIAELSGKAKRPSPLNNQVSKPQTKRGKTGDVSNGKETKDKKKAKKEVEEEEIYKWWEEETMIKDEEGGEAVARWTTLEHNGVLFPPDYVPHGVKMKYDGKFITLSPEAEEVASFFAALLETDHAKNPTFQKNFFRDWQEILKKDPKNPKITDFKKCDFRPIWEKFEADKEQKKQMTKEEKARIKQERAKLEEPFLYAYVDGRKEKVGNFRIEPPGLFRGRGDHPKTGTLKQRVQPEQVTINLGHDAKVPSPPPGHKWAAVVHDRTATWLATWKENVNNSFKYVFLSASSAWKGQSDLQKFEKARELKKYVDKIRARYTIELKDKECEVRQRATAMYLIDRLALRAGNEKGDEEADTVGCCSLRYEHVELEPPNTLHFDFLGKDSIRYQNSVQVDEQVFKNIKLFKKQVGPGYPIFDRLTTVGLNKHLNSCMKGLSAKVFRTYNASHTFQQQLDKLTIPDDLLVDKMLSFNRANREVAVLCNHQRAAPKTHAQQMLKIQDKIRALKYQRMKFRKQIFELDPSMKKKRPELAVDESDIDEDWIIQYEADLIVKERERVKTKFEKQNEKLKAEGEPIRPESELEEKLNAVDEMESRLKTERKTGHVIPKASMTVEKLLASVEKVDQRINATKIQATDKEENKEIALGTSKMNYIDPRISVAWCAKHDVPLEKVFSKTLIEKFRWAQQIEDNW</sequence>
<evidence type="ECO:0000256" key="8">
    <source>
        <dbReference type="PROSITE-ProRule" id="PRU01382"/>
    </source>
</evidence>
<dbReference type="Proteomes" id="UP000605846">
    <property type="component" value="Unassembled WGS sequence"/>
</dbReference>
<dbReference type="FunFam" id="1.10.10.41:FF:000001">
    <property type="entry name" value="DNA topoisomerase I"/>
    <property type="match status" value="1"/>
</dbReference>
<dbReference type="InterPro" id="IPR013499">
    <property type="entry name" value="TopoI_euk"/>
</dbReference>
<proteinExistence type="inferred from homology"/>
<dbReference type="InterPro" id="IPR051062">
    <property type="entry name" value="Topoisomerase_IB"/>
</dbReference>
<feature type="coiled-coil region" evidence="10">
    <location>
        <begin position="664"/>
        <end position="752"/>
    </location>
</feature>
<dbReference type="InterPro" id="IPR014727">
    <property type="entry name" value="TopoI_cat_a/b-sub_euk"/>
</dbReference>
<evidence type="ECO:0000256" key="1">
    <source>
        <dbReference type="ARBA" id="ARBA00000213"/>
    </source>
</evidence>
<dbReference type="InterPro" id="IPR014711">
    <property type="entry name" value="TopoI_cat_a-hlx-sub_euk"/>
</dbReference>
<dbReference type="PRINTS" id="PR00416">
    <property type="entry name" value="EUTPISMRASEI"/>
</dbReference>
<evidence type="ECO:0000256" key="6">
    <source>
        <dbReference type="ARBA" id="ARBA00023235"/>
    </source>
</evidence>
<gene>
    <name evidence="13" type="primary">TOP1</name>
    <name evidence="13" type="ORF">EC973_007496</name>
</gene>
<dbReference type="SUPFAM" id="SSF56741">
    <property type="entry name" value="Eukaryotic DNA topoisomerase I, N-terminal DNA-binding fragment"/>
    <property type="match status" value="1"/>
</dbReference>
<name>A0A8H7BM34_9FUNG</name>
<evidence type="ECO:0000256" key="11">
    <source>
        <dbReference type="SAM" id="MobiDB-lite"/>
    </source>
</evidence>
<dbReference type="GO" id="GO:0006260">
    <property type="term" value="P:DNA replication"/>
    <property type="evidence" value="ECO:0007669"/>
    <property type="project" value="TreeGrafter"/>
</dbReference>
<evidence type="ECO:0000256" key="2">
    <source>
        <dbReference type="ARBA" id="ARBA00004123"/>
    </source>
</evidence>
<keyword evidence="14" id="KW-1185">Reference proteome</keyword>
<dbReference type="SUPFAM" id="SSF56349">
    <property type="entry name" value="DNA breaking-rejoining enzymes"/>
    <property type="match status" value="1"/>
</dbReference>
<dbReference type="InterPro" id="IPR001631">
    <property type="entry name" value="TopoI"/>
</dbReference>
<dbReference type="InterPro" id="IPR018521">
    <property type="entry name" value="TopoIB_AS"/>
</dbReference>
<comment type="similarity">
    <text evidence="3 8 9">Belongs to the type IB topoisomerase family.</text>
</comment>
<dbReference type="GO" id="GO:0005730">
    <property type="term" value="C:nucleolus"/>
    <property type="evidence" value="ECO:0007669"/>
    <property type="project" value="TreeGrafter"/>
</dbReference>
<keyword evidence="6 8" id="KW-0413">Isomerase</keyword>
<dbReference type="PROSITE" id="PS00176">
    <property type="entry name" value="TOPO_IB_1"/>
    <property type="match status" value="1"/>
</dbReference>
<evidence type="ECO:0000313" key="14">
    <source>
        <dbReference type="Proteomes" id="UP000605846"/>
    </source>
</evidence>
<dbReference type="InterPro" id="IPR008336">
    <property type="entry name" value="TopoI_DNA-bd_euk"/>
</dbReference>
<dbReference type="FunFam" id="2.170.11.10:FF:000001">
    <property type="entry name" value="DNA topoisomerase I"/>
    <property type="match status" value="1"/>
</dbReference>
<comment type="subcellular location">
    <subcellularLocation>
        <location evidence="2">Nucleus</location>
    </subcellularLocation>
</comment>
<dbReference type="FunFam" id="3.90.15.10:FF:000003">
    <property type="entry name" value="DNA topoisomerase I"/>
    <property type="match status" value="1"/>
</dbReference>
<feature type="compositionally biased region" description="Basic and acidic residues" evidence="11">
    <location>
        <begin position="89"/>
        <end position="101"/>
    </location>
</feature>
<dbReference type="CDD" id="cd00659">
    <property type="entry name" value="Topo_IB_C"/>
    <property type="match status" value="1"/>
</dbReference>
<dbReference type="GO" id="GO:0003917">
    <property type="term" value="F:DNA topoisomerase type I (single strand cut, ATP-independent) activity"/>
    <property type="evidence" value="ECO:0007669"/>
    <property type="project" value="UniProtKB-UniRule"/>
</dbReference>
<evidence type="ECO:0000259" key="12">
    <source>
        <dbReference type="SMART" id="SM00435"/>
    </source>
</evidence>
<comment type="function">
    <text evidence="9">Releases the supercoiling and torsional tension of DNA introduced during the DNA replication and transcription by transiently cleaving and rejoining one strand of the DNA duplex. Introduces a single-strand break via transesterification at the specific target site 5'-[CT]CCTTp site in duplex DNA. The scissile phosphodiester is attacked by the catalytic tyrosine of the enzyme, resulting in the formation of a DNA-(3'-phosphotyrosyl)-enzyme intermediate and the expulsion of a 5'-OH DNA strand. The free DNA strand then undergoes passage around the unbroken strand thus removing DNA supercoils. Finally, in the religation step, the DNA 5'-OH attacks the covalent intermediate to expel the active-site tyrosine and restore the DNA phosphodiester backbone.</text>
</comment>
<keyword evidence="4 8" id="KW-0799">Topoisomerase</keyword>
<evidence type="ECO:0000256" key="3">
    <source>
        <dbReference type="ARBA" id="ARBA00006645"/>
    </source>
</evidence>
<evidence type="ECO:0000256" key="7">
    <source>
        <dbReference type="ARBA" id="ARBA00023242"/>
    </source>
</evidence>
<keyword evidence="10" id="KW-0175">Coiled coil</keyword>
<evidence type="ECO:0000256" key="4">
    <source>
        <dbReference type="ARBA" id="ARBA00023029"/>
    </source>
</evidence>
<dbReference type="Pfam" id="PF14370">
    <property type="entry name" value="Topo_C_assoc"/>
    <property type="match status" value="1"/>
</dbReference>
<comment type="catalytic activity">
    <reaction evidence="1 8 9">
        <text>ATP-independent breakage of single-stranded DNA, followed by passage and rejoining.</text>
        <dbReference type="EC" id="5.6.2.1"/>
    </reaction>
</comment>
<dbReference type="EMBL" id="JABAYA010000056">
    <property type="protein sequence ID" value="KAF7727427.1"/>
    <property type="molecule type" value="Genomic_DNA"/>
</dbReference>
<dbReference type="Gene3D" id="1.10.132.10">
    <property type="match status" value="1"/>
</dbReference>
<dbReference type="InterPro" id="IPR025834">
    <property type="entry name" value="TopoI_C_dom"/>
</dbReference>
<evidence type="ECO:0000313" key="13">
    <source>
        <dbReference type="EMBL" id="KAF7727427.1"/>
    </source>
</evidence>
<dbReference type="GO" id="GO:0007059">
    <property type="term" value="P:chromosome segregation"/>
    <property type="evidence" value="ECO:0007669"/>
    <property type="project" value="TreeGrafter"/>
</dbReference>
<dbReference type="Gene3D" id="2.170.11.10">
    <property type="entry name" value="DNA Topoisomerase I, domain 2"/>
    <property type="match status" value="1"/>
</dbReference>
<keyword evidence="5 8" id="KW-0238">DNA-binding</keyword>
<dbReference type="AlphaFoldDB" id="A0A8H7BM34"/>
<feature type="domain" description="DNA topoisomerase I eukaryotic-type" evidence="12">
    <location>
        <begin position="330"/>
        <end position="778"/>
    </location>
</feature>
<dbReference type="PROSITE" id="PS52038">
    <property type="entry name" value="TOPO_IB_2"/>
    <property type="match status" value="1"/>
</dbReference>
<dbReference type="SMART" id="SM00435">
    <property type="entry name" value="TOPEUc"/>
    <property type="match status" value="1"/>
</dbReference>
<dbReference type="Pfam" id="PF02919">
    <property type="entry name" value="Topoisom_I_N"/>
    <property type="match status" value="1"/>
</dbReference>
<dbReference type="PANTHER" id="PTHR10290:SF3">
    <property type="entry name" value="DNA TOPOISOMERASE 1"/>
    <property type="match status" value="1"/>
</dbReference>